<evidence type="ECO:0000259" key="7">
    <source>
        <dbReference type="PROSITE" id="PS50878"/>
    </source>
</evidence>
<keyword evidence="4" id="KW-0695">RNA-directed DNA polymerase</keyword>
<proteinExistence type="inferred from homology"/>
<dbReference type="InterPro" id="IPR051320">
    <property type="entry name" value="Viral_Replic_Matur_Polypro"/>
</dbReference>
<evidence type="ECO:0000259" key="6">
    <source>
        <dbReference type="PROSITE" id="PS50175"/>
    </source>
</evidence>
<dbReference type="InterPro" id="IPR001995">
    <property type="entry name" value="Peptidase_A2_cat"/>
</dbReference>
<evidence type="ECO:0000313" key="10">
    <source>
        <dbReference type="Ensembl" id="ENSGALP00010019201.1"/>
    </source>
</evidence>
<dbReference type="GeneTree" id="ENSGT00940000165350"/>
<dbReference type="Gene3D" id="3.30.420.10">
    <property type="entry name" value="Ribonuclease H-like superfamily/Ribonuclease H"/>
    <property type="match status" value="2"/>
</dbReference>
<dbReference type="GO" id="GO:0006310">
    <property type="term" value="P:DNA recombination"/>
    <property type="evidence" value="ECO:0007669"/>
    <property type="project" value="UniProtKB-KW"/>
</dbReference>
<dbReference type="Ensembl" id="ENSGALT00010032449.1">
    <property type="protein sequence ID" value="ENSGALP00010019201.1"/>
    <property type="gene ID" value="ENSGALG00010013483.1"/>
</dbReference>
<dbReference type="Ensembl" id="ENSGALT00010032457.1">
    <property type="protein sequence ID" value="ENSGALP00010019208.1"/>
    <property type="gene ID" value="ENSGALG00010013483.1"/>
</dbReference>
<accession>A0A3Q2UPW6</accession>
<dbReference type="GO" id="GO:0004190">
    <property type="term" value="F:aspartic-type endopeptidase activity"/>
    <property type="evidence" value="ECO:0007669"/>
    <property type="project" value="InterPro"/>
</dbReference>
<dbReference type="InterPro" id="IPR000477">
    <property type="entry name" value="RT_dom"/>
</dbReference>
<dbReference type="InterPro" id="IPR036397">
    <property type="entry name" value="RNaseH_sf"/>
</dbReference>
<dbReference type="SUPFAM" id="SSF50630">
    <property type="entry name" value="Acid proteases"/>
    <property type="match status" value="1"/>
</dbReference>
<reference evidence="10" key="1">
    <citation type="submission" date="2020-11" db="EMBL/GenBank/DDBJ databases">
        <title>Gallus gallus (Chicken) genome, bGalGal1, GRCg7b, maternal haplotype autosomes + Z &amp; W.</title>
        <authorList>
            <person name="Warren W."/>
            <person name="Formenti G."/>
            <person name="Fedrigo O."/>
            <person name="Haase B."/>
            <person name="Mountcastle J."/>
            <person name="Balacco J."/>
            <person name="Tracey A."/>
            <person name="Schneider V."/>
            <person name="Okimoto R."/>
            <person name="Cheng H."/>
            <person name="Hawken R."/>
            <person name="Howe K."/>
            <person name="Jarvis E.D."/>
        </authorList>
    </citation>
    <scope>NUCLEOTIDE SEQUENCE [LARGE SCALE GENOMIC DNA]</scope>
    <source>
        <strain evidence="10">Broiler</strain>
    </source>
</reference>
<dbReference type="Pfam" id="PF00078">
    <property type="entry name" value="RVT_1"/>
    <property type="match status" value="1"/>
</dbReference>
<dbReference type="PANTHER" id="PTHR33064:SF29">
    <property type="entry name" value="PEPTIDASE A2 DOMAIN-CONTAINING PROTEIN-RELATED"/>
    <property type="match status" value="1"/>
</dbReference>
<dbReference type="AlphaFoldDB" id="A0A3Q2UPW6"/>
<keyword evidence="5" id="KW-0233">DNA recombination</keyword>
<dbReference type="GO" id="GO:0015074">
    <property type="term" value="P:DNA integration"/>
    <property type="evidence" value="ECO:0007669"/>
    <property type="project" value="InterPro"/>
</dbReference>
<sequence length="1128" mass="127432">MTGEPKFPKTRVSRGDRRPYVELTIHWSRKNVQRVMALVDTGAETSIIYGDPNQFSGSKAMIGGFGGQMIPVTQTWLKLGVGRLPPREYKVSIAPIPEYILGIDILSGLTLQTTVGEFRLRERCISIRAVQAIIRGHAEIEPICLPQPRRITNTKQYRLPGGQQEITKTVQELERVGIIRPAHSPYNSPIWPVRKPDGTWRMTVDYRELNKVTPPIHAAVPNIASLMDTLSREIETYHCVLDLANAFFSIPIAKESQDQFAFTWEGRQWTFQVLPQGYVHSPTFCHNLVARDLANWNKPSTVKMFHYIDDLMLTSDSIEALEKTVPSLITYLQEKGWAINPQKVQGPGLSVKFLGVVWSGKTKVLPSAIIAKIQAFPVPTKPKQLQEFLGILGYWRSFIPHLAQLLKPLYRLTKKGQVWDWGRTEQEAFQQAKIAVKQAQALGIFDPTLPAELDVHVTQEGFGWGLWQRQGSVRIPIGFWSQIWHGAEERYSMVEKQLLATYSALQAVEPITQTAEVIVKTTLPIQGWVKDLTHIPKTGVAPSQTVARWVAYLSQRSRLSSSPLKEELQKILGPVTYHSETPEEIVVTCPEKSPVQEGKYPIPEDAWYTDGSSRGNPSRWRAVAYHPSTETIWFEEGDGQSSQWAELRAVWMVITQEPGNSALNICTDSWAVYRGLTLWIAQWATQDWTIHARPIWGKDMWVDIWNVVRHRTVRAYHVSGHQPLQSPGNDEADTLARVRWLGSTPSEDIAHWLHRKLRHAGQKTMWAAAKAWGLPIQLPDIVQACQDCDACSRMRPRPLPETTAHLARGHNPLQRWQIDYIGPLPRSEGARYALTCVDTASGLMQAYPVAKANQAYTIKALTRLMASYGTPEVIESDQGTHFTGATVQKWAEDNNIEWRFHLPYNPTGAGLIERYNGILKAALKADSQSLQGWTKRLYETLRDLNERPRDGRPSALKMLQTTWASPLRIQITSKDTSLKPQVGTMNNLLLPAPDDLEPGRHKVKWPWKVQAGPKWCGLLAPWGRLLEVGGSVNPSVIGVWPTEVIVDTPIFIARGTLIMSMWQIRTPPLVPDIVIQSQISGQRVWYRRPGRAPIQAEVLTQDRNTACILPWRADLPLLVPIKHLFYSP</sequence>
<organism evidence="10 11">
    <name type="scientific">Gallus gallus</name>
    <name type="common">Chicken</name>
    <dbReference type="NCBI Taxonomy" id="9031"/>
    <lineage>
        <taxon>Eukaryota</taxon>
        <taxon>Metazoa</taxon>
        <taxon>Chordata</taxon>
        <taxon>Craniata</taxon>
        <taxon>Vertebrata</taxon>
        <taxon>Euteleostomi</taxon>
        <taxon>Archelosauria</taxon>
        <taxon>Archosauria</taxon>
        <taxon>Dinosauria</taxon>
        <taxon>Saurischia</taxon>
        <taxon>Theropoda</taxon>
        <taxon>Coelurosauria</taxon>
        <taxon>Aves</taxon>
        <taxon>Neognathae</taxon>
        <taxon>Galloanserae</taxon>
        <taxon>Galliformes</taxon>
        <taxon>Phasianidae</taxon>
        <taxon>Phasianinae</taxon>
        <taxon>Gallus</taxon>
    </lineage>
</organism>
<comment type="similarity">
    <text evidence="1">Belongs to the beta type-B retroviral polymerase family. HERV class-II K(HML-2) pol subfamily.</text>
</comment>
<feature type="domain" description="Integrase catalytic" evidence="9">
    <location>
        <begin position="808"/>
        <end position="974"/>
    </location>
</feature>
<evidence type="ECO:0000256" key="1">
    <source>
        <dbReference type="ARBA" id="ARBA00010879"/>
    </source>
</evidence>
<dbReference type="Gene3D" id="2.40.70.10">
    <property type="entry name" value="Acid Proteases"/>
    <property type="match status" value="1"/>
</dbReference>
<dbReference type="CDD" id="cd03715">
    <property type="entry name" value="RT_ZFREV_like"/>
    <property type="match status" value="1"/>
</dbReference>
<keyword evidence="11" id="KW-1185">Reference proteome</keyword>
<dbReference type="InterPro" id="IPR041577">
    <property type="entry name" value="RT_RNaseH_2"/>
</dbReference>
<dbReference type="InterPro" id="IPR043502">
    <property type="entry name" value="DNA/RNA_pol_sf"/>
</dbReference>
<dbReference type="Ensembl" id="ENSGALT00010032451.1">
    <property type="protein sequence ID" value="ENSGALP00010019202.1"/>
    <property type="gene ID" value="ENSGALG00010013483.1"/>
</dbReference>
<dbReference type="InterPro" id="IPR043128">
    <property type="entry name" value="Rev_trsase/Diguanyl_cyclase"/>
</dbReference>
<dbReference type="InterPro" id="IPR002156">
    <property type="entry name" value="RNaseH_domain"/>
</dbReference>
<dbReference type="Ensembl" id="ENSGALT00010032456.1">
    <property type="protein sequence ID" value="ENSGALP00010019207.1"/>
    <property type="gene ID" value="ENSGALG00010013483.1"/>
</dbReference>
<dbReference type="PROSITE" id="PS50175">
    <property type="entry name" value="ASP_PROT_RETROV"/>
    <property type="match status" value="1"/>
</dbReference>
<feature type="domain" description="RNase H type-1" evidence="8">
    <location>
        <begin position="601"/>
        <end position="741"/>
    </location>
</feature>
<dbReference type="Pfam" id="PF17919">
    <property type="entry name" value="RT_RNaseH_2"/>
    <property type="match status" value="1"/>
</dbReference>
<dbReference type="Gene3D" id="3.30.70.270">
    <property type="match status" value="2"/>
</dbReference>
<dbReference type="PROSITE" id="PS50878">
    <property type="entry name" value="RT_POL"/>
    <property type="match status" value="1"/>
</dbReference>
<dbReference type="EC" id="3.1.26.4" evidence="2"/>
<dbReference type="Proteomes" id="UP000000539">
    <property type="component" value="Chromosome W"/>
</dbReference>
<dbReference type="InterPro" id="IPR001584">
    <property type="entry name" value="Integrase_cat-core"/>
</dbReference>
<dbReference type="GO" id="GO:0004523">
    <property type="term" value="F:RNA-DNA hybrid ribonuclease activity"/>
    <property type="evidence" value="ECO:0007669"/>
    <property type="project" value="UniProtKB-EC"/>
</dbReference>
<evidence type="ECO:0000259" key="9">
    <source>
        <dbReference type="PROSITE" id="PS50994"/>
    </source>
</evidence>
<keyword evidence="4" id="KW-0808">Transferase</keyword>
<dbReference type="Gene3D" id="3.10.10.10">
    <property type="entry name" value="HIV Type 1 Reverse Transcriptase, subunit A, domain 1"/>
    <property type="match status" value="1"/>
</dbReference>
<dbReference type="SUPFAM" id="SSF56672">
    <property type="entry name" value="DNA/RNA polymerases"/>
    <property type="match status" value="1"/>
</dbReference>
<dbReference type="InterPro" id="IPR018061">
    <property type="entry name" value="Retropepsins"/>
</dbReference>
<evidence type="ECO:0000256" key="5">
    <source>
        <dbReference type="ARBA" id="ARBA00023172"/>
    </source>
</evidence>
<dbReference type="InterPro" id="IPR021109">
    <property type="entry name" value="Peptidase_aspartic_dom_sf"/>
</dbReference>
<evidence type="ECO:0000313" key="11">
    <source>
        <dbReference type="Proteomes" id="UP000000539"/>
    </source>
</evidence>
<dbReference type="PANTHER" id="PTHR33064">
    <property type="entry name" value="POL PROTEIN"/>
    <property type="match status" value="1"/>
</dbReference>
<name>A0A3Q2UPW6_CHICK</name>
<feature type="domain" description="Reverse transcriptase" evidence="7">
    <location>
        <begin position="174"/>
        <end position="358"/>
    </location>
</feature>
<evidence type="ECO:0000259" key="8">
    <source>
        <dbReference type="PROSITE" id="PS50879"/>
    </source>
</evidence>
<dbReference type="PROSITE" id="PS50994">
    <property type="entry name" value="INTEGRASE"/>
    <property type="match status" value="1"/>
</dbReference>
<dbReference type="GO" id="GO:0003676">
    <property type="term" value="F:nucleic acid binding"/>
    <property type="evidence" value="ECO:0007669"/>
    <property type="project" value="InterPro"/>
</dbReference>
<dbReference type="SMR" id="A0A3Q2UPW6"/>
<dbReference type="Bgee" id="ENSGALG00000049219">
    <property type="expression patterns" value="Expressed in ovary and 4 other cell types or tissues"/>
</dbReference>
<keyword evidence="4" id="KW-0548">Nucleotidyltransferase</keyword>
<dbReference type="FunFam" id="3.30.70.270:FF:000020">
    <property type="entry name" value="Transposon Tf2-6 polyprotein-like Protein"/>
    <property type="match status" value="1"/>
</dbReference>
<dbReference type="InterPro" id="IPR012337">
    <property type="entry name" value="RNaseH-like_sf"/>
</dbReference>
<protein>
    <recommendedName>
        <fullName evidence="2">ribonuclease H</fullName>
        <ecNumber evidence="2">3.1.26.4</ecNumber>
    </recommendedName>
</protein>
<dbReference type="GO" id="GO:0006508">
    <property type="term" value="P:proteolysis"/>
    <property type="evidence" value="ECO:0007669"/>
    <property type="project" value="InterPro"/>
</dbReference>
<dbReference type="PROSITE" id="PS50879">
    <property type="entry name" value="RNASE_H_1"/>
    <property type="match status" value="1"/>
</dbReference>
<reference evidence="10" key="2">
    <citation type="submission" date="2025-05" db="UniProtKB">
        <authorList>
            <consortium name="Ensembl"/>
        </authorList>
    </citation>
    <scope>IDENTIFICATION</scope>
    <source>
        <strain evidence="10">broiler</strain>
    </source>
</reference>
<dbReference type="GO" id="GO:0003964">
    <property type="term" value="F:RNA-directed DNA polymerase activity"/>
    <property type="evidence" value="ECO:0007669"/>
    <property type="project" value="UniProtKB-KW"/>
</dbReference>
<dbReference type="Pfam" id="PF00075">
    <property type="entry name" value="RNase_H"/>
    <property type="match status" value="1"/>
</dbReference>
<dbReference type="Pfam" id="PF00665">
    <property type="entry name" value="rve"/>
    <property type="match status" value="1"/>
</dbReference>
<evidence type="ECO:0000256" key="3">
    <source>
        <dbReference type="ARBA" id="ARBA00022801"/>
    </source>
</evidence>
<evidence type="ECO:0000256" key="2">
    <source>
        <dbReference type="ARBA" id="ARBA00012180"/>
    </source>
</evidence>
<feature type="domain" description="Peptidase A2" evidence="6">
    <location>
        <begin position="35"/>
        <end position="105"/>
    </location>
</feature>
<keyword evidence="3" id="KW-0378">Hydrolase</keyword>
<dbReference type="VEuPathDB" id="HostDB:LOC107055434"/>
<dbReference type="VEuPathDB" id="HostDB:LOC112530477"/>
<dbReference type="Pfam" id="PF00077">
    <property type="entry name" value="RVP"/>
    <property type="match status" value="1"/>
</dbReference>
<dbReference type="VEuPathDB" id="HostDB:LOC121107649"/>
<dbReference type="SUPFAM" id="SSF53098">
    <property type="entry name" value="Ribonuclease H-like"/>
    <property type="match status" value="2"/>
</dbReference>
<evidence type="ECO:0000256" key="4">
    <source>
        <dbReference type="ARBA" id="ARBA00022918"/>
    </source>
</evidence>